<dbReference type="PANTHER" id="PTHR34801:SF6">
    <property type="entry name" value="SLL1620 PROTEIN"/>
    <property type="match status" value="1"/>
</dbReference>
<dbReference type="PANTHER" id="PTHR34801">
    <property type="entry name" value="EXPRESSED PROTEIN"/>
    <property type="match status" value="1"/>
</dbReference>
<keyword evidence="3" id="KW-1185">Reference proteome</keyword>
<sequence length="162" mass="17884">MKILGFAVLFFIAVAAALLVAGQVGLLTGRTPKNLGVQDGRLKPPSQTPNSVSSQANLYPDHPQKDYALIAPFQFSGDGEKAMARIAEILKRTDRTVVVTQEPGYLYAQCTTKLLKFTDDIEFWLDKSAGVIHVRSASRLGQKDFNVNRERVESIRAQFTTN</sequence>
<dbReference type="STRING" id="1484693.RS694_08280"/>
<reference evidence="2 3" key="1">
    <citation type="submission" date="2017-01" db="EMBL/GenBank/DDBJ databases">
        <authorList>
            <person name="Mah S.A."/>
            <person name="Swanson W.J."/>
            <person name="Moy G.W."/>
            <person name="Vacquier V.D."/>
        </authorList>
    </citation>
    <scope>NUCLEOTIDE SEQUENCE [LARGE SCALE GENOMIC DNA]</scope>
    <source>
        <strain evidence="2 3">DSM 22694</strain>
    </source>
</reference>
<dbReference type="InterPro" id="IPR010865">
    <property type="entry name" value="DUF1499"/>
</dbReference>
<protein>
    <recommendedName>
        <fullName evidence="4">DUF1499 domain-containing protein</fullName>
    </recommendedName>
</protein>
<dbReference type="PIRSF" id="PIRSF026426">
    <property type="entry name" value="DUF1499"/>
    <property type="match status" value="1"/>
</dbReference>
<proteinExistence type="predicted"/>
<evidence type="ECO:0000313" key="2">
    <source>
        <dbReference type="EMBL" id="APW42528.1"/>
    </source>
</evidence>
<evidence type="ECO:0000256" key="1">
    <source>
        <dbReference type="SAM" id="MobiDB-lite"/>
    </source>
</evidence>
<accession>A0A1P8K941</accession>
<feature type="compositionally biased region" description="Polar residues" evidence="1">
    <location>
        <begin position="48"/>
        <end position="57"/>
    </location>
</feature>
<evidence type="ECO:0008006" key="4">
    <source>
        <dbReference type="Google" id="ProtNLM"/>
    </source>
</evidence>
<dbReference type="Proteomes" id="UP000186110">
    <property type="component" value="Chromosome"/>
</dbReference>
<gene>
    <name evidence="2" type="ORF">RS694_08280</name>
</gene>
<organism evidence="2 3">
    <name type="scientific">Rhodoferax saidenbachensis</name>
    <dbReference type="NCBI Taxonomy" id="1484693"/>
    <lineage>
        <taxon>Bacteria</taxon>
        <taxon>Pseudomonadati</taxon>
        <taxon>Pseudomonadota</taxon>
        <taxon>Betaproteobacteria</taxon>
        <taxon>Burkholderiales</taxon>
        <taxon>Comamonadaceae</taxon>
        <taxon>Rhodoferax</taxon>
    </lineage>
</organism>
<dbReference type="RefSeq" id="WP_029708754.1">
    <property type="nucleotide sequence ID" value="NZ_CP019239.1"/>
</dbReference>
<dbReference type="eggNOG" id="COG4446">
    <property type="taxonomic scope" value="Bacteria"/>
</dbReference>
<feature type="region of interest" description="Disordered" evidence="1">
    <location>
        <begin position="36"/>
        <end position="57"/>
    </location>
</feature>
<dbReference type="EMBL" id="CP019239">
    <property type="protein sequence ID" value="APW42528.1"/>
    <property type="molecule type" value="Genomic_DNA"/>
</dbReference>
<evidence type="ECO:0000313" key="3">
    <source>
        <dbReference type="Proteomes" id="UP000186110"/>
    </source>
</evidence>
<dbReference type="Pfam" id="PF07386">
    <property type="entry name" value="DUF1499"/>
    <property type="match status" value="1"/>
</dbReference>
<dbReference type="KEGG" id="rsb:RS694_08280"/>
<name>A0A1P8K941_9BURK</name>
<dbReference type="AlphaFoldDB" id="A0A1P8K941"/>